<dbReference type="Proteomes" id="UP000789326">
    <property type="component" value="Unassembled WGS sequence"/>
</dbReference>
<dbReference type="RefSeq" id="WP_230302826.1">
    <property type="nucleotide sequence ID" value="NZ_CAKKMG010000053.1"/>
</dbReference>
<dbReference type="EMBL" id="CAKKMG010000053">
    <property type="protein sequence ID" value="CAH0259951.1"/>
    <property type="molecule type" value="Genomic_DNA"/>
</dbReference>
<accession>A0A9W4PF27</accession>
<dbReference type="PANTHER" id="PTHR21485:SF6">
    <property type="entry name" value="N-ACYLNEURAMINATE CYTIDYLYLTRANSFERASE-RELATED"/>
    <property type="match status" value="1"/>
</dbReference>
<protein>
    <submittedName>
        <fullName evidence="1">CMP-N,N'-diacetyllegionaminic acid synthase</fullName>
        <ecNumber evidence="1">2.7.7.82</ecNumber>
    </submittedName>
</protein>
<sequence length="240" mass="26996">MYKGKKIIALVPARGGSKAVPYKNIKILCQKPLIAWTLDLVKEIPEIDKVVVSTDDVNISIISQHFGAVVIKRPEHISGDYALAIDVVKHTVDTIKEQNETYDIMLYLQPTSPLRSKKDIYDCLDLLIGNNQGHTAVATFSEAELNPIRAWVLEDTSAKTFIEKENPFLPRQKLPKAYQLNGAVYALFLNEINENTEQFIGNQPGGIIIPKERAVDIDDELDFLIAELLMEKSLNDLKEH</sequence>
<evidence type="ECO:0000313" key="2">
    <source>
        <dbReference type="Proteomes" id="UP000789326"/>
    </source>
</evidence>
<dbReference type="AlphaFoldDB" id="A0A9W4PF27"/>
<reference evidence="1" key="1">
    <citation type="submission" date="2021-11" db="EMBL/GenBank/DDBJ databases">
        <authorList>
            <person name="Bulgarelli D."/>
        </authorList>
    </citation>
    <scope>NUCLEOTIDE SEQUENCE</scope>
    <source>
        <strain evidence="1">Bi133</strain>
    </source>
</reference>
<dbReference type="GO" id="GO:0008781">
    <property type="term" value="F:N-acylneuraminate cytidylyltransferase activity"/>
    <property type="evidence" value="ECO:0007669"/>
    <property type="project" value="TreeGrafter"/>
</dbReference>
<name>A0A9W4PF27_9BACI</name>
<dbReference type="CDD" id="cd02513">
    <property type="entry name" value="CMP-NeuAc_Synthase"/>
    <property type="match status" value="1"/>
</dbReference>
<dbReference type="Gene3D" id="3.90.550.10">
    <property type="entry name" value="Spore Coat Polysaccharide Biosynthesis Protein SpsA, Chain A"/>
    <property type="match status" value="1"/>
</dbReference>
<evidence type="ECO:0000313" key="1">
    <source>
        <dbReference type="EMBL" id="CAH0259951.1"/>
    </source>
</evidence>
<dbReference type="InterPro" id="IPR050793">
    <property type="entry name" value="CMP-NeuNAc_synthase"/>
</dbReference>
<dbReference type="EC" id="2.7.7.82" evidence="1"/>
<dbReference type="Pfam" id="PF02348">
    <property type="entry name" value="CTP_transf_3"/>
    <property type="match status" value="1"/>
</dbReference>
<comment type="caution">
    <text evidence="1">The sequence shown here is derived from an EMBL/GenBank/DDBJ whole genome shotgun (WGS) entry which is preliminary data.</text>
</comment>
<organism evidence="1 2">
    <name type="scientific">Peribacillus simplex</name>
    <dbReference type="NCBI Taxonomy" id="1478"/>
    <lineage>
        <taxon>Bacteria</taxon>
        <taxon>Bacillati</taxon>
        <taxon>Bacillota</taxon>
        <taxon>Bacilli</taxon>
        <taxon>Bacillales</taxon>
        <taxon>Bacillaceae</taxon>
        <taxon>Peribacillus</taxon>
    </lineage>
</organism>
<keyword evidence="1" id="KW-0808">Transferase</keyword>
<keyword evidence="1" id="KW-0548">Nucleotidyltransferase</keyword>
<dbReference type="PANTHER" id="PTHR21485">
    <property type="entry name" value="HAD SUPERFAMILY MEMBERS CMAS AND KDSC"/>
    <property type="match status" value="1"/>
</dbReference>
<dbReference type="SUPFAM" id="SSF53448">
    <property type="entry name" value="Nucleotide-diphospho-sugar transferases"/>
    <property type="match status" value="1"/>
</dbReference>
<gene>
    <name evidence="1" type="primary">legF</name>
    <name evidence="1" type="ORF">SRABI133_03361</name>
</gene>
<dbReference type="InterPro" id="IPR003329">
    <property type="entry name" value="Cytidylyl_trans"/>
</dbReference>
<dbReference type="InterPro" id="IPR029044">
    <property type="entry name" value="Nucleotide-diphossugar_trans"/>
</dbReference>
<proteinExistence type="predicted"/>